<feature type="domain" description="HTH tetR-type" evidence="5">
    <location>
        <begin position="19"/>
        <end position="79"/>
    </location>
</feature>
<dbReference type="RefSeq" id="WP_378249694.1">
    <property type="nucleotide sequence ID" value="NZ_JBHSKF010000013.1"/>
</dbReference>
<keyword evidence="2 4" id="KW-0238">DNA-binding</keyword>
<dbReference type="PROSITE" id="PS50977">
    <property type="entry name" value="HTH_TETR_2"/>
    <property type="match status" value="1"/>
</dbReference>
<dbReference type="InterPro" id="IPR001647">
    <property type="entry name" value="HTH_TetR"/>
</dbReference>
<accession>A0ABW0EUT8</accession>
<keyword evidence="7" id="KW-1185">Reference proteome</keyword>
<evidence type="ECO:0000256" key="4">
    <source>
        <dbReference type="PROSITE-ProRule" id="PRU00335"/>
    </source>
</evidence>
<dbReference type="PANTHER" id="PTHR30055">
    <property type="entry name" value="HTH-TYPE TRANSCRIPTIONAL REGULATOR RUTR"/>
    <property type="match status" value="1"/>
</dbReference>
<proteinExistence type="predicted"/>
<dbReference type="InterPro" id="IPR036271">
    <property type="entry name" value="Tet_transcr_reg_TetR-rel_C_sf"/>
</dbReference>
<dbReference type="InterPro" id="IPR004111">
    <property type="entry name" value="Repressor_TetR_C"/>
</dbReference>
<evidence type="ECO:0000313" key="6">
    <source>
        <dbReference type="EMBL" id="MFC5289830.1"/>
    </source>
</evidence>
<comment type="caution">
    <text evidence="6">The sequence shown here is derived from an EMBL/GenBank/DDBJ whole genome shotgun (WGS) entry which is preliminary data.</text>
</comment>
<dbReference type="EMBL" id="JBHSKF010000013">
    <property type="protein sequence ID" value="MFC5289830.1"/>
    <property type="molecule type" value="Genomic_DNA"/>
</dbReference>
<dbReference type="SUPFAM" id="SSF46689">
    <property type="entry name" value="Homeodomain-like"/>
    <property type="match status" value="1"/>
</dbReference>
<dbReference type="InterPro" id="IPR009057">
    <property type="entry name" value="Homeodomain-like_sf"/>
</dbReference>
<keyword evidence="3" id="KW-0804">Transcription</keyword>
<gene>
    <name evidence="6" type="ORF">ACFPM7_22480</name>
</gene>
<name>A0ABW0EUT8_9PSEU</name>
<evidence type="ECO:0000259" key="5">
    <source>
        <dbReference type="PROSITE" id="PS50977"/>
    </source>
</evidence>
<dbReference type="Proteomes" id="UP001596157">
    <property type="component" value="Unassembled WGS sequence"/>
</dbReference>
<dbReference type="PANTHER" id="PTHR30055:SF151">
    <property type="entry name" value="TRANSCRIPTIONAL REGULATORY PROTEIN"/>
    <property type="match status" value="1"/>
</dbReference>
<dbReference type="Pfam" id="PF02909">
    <property type="entry name" value="TetR_C_1"/>
    <property type="match status" value="1"/>
</dbReference>
<evidence type="ECO:0000256" key="1">
    <source>
        <dbReference type="ARBA" id="ARBA00023015"/>
    </source>
</evidence>
<dbReference type="InterPro" id="IPR050109">
    <property type="entry name" value="HTH-type_TetR-like_transc_reg"/>
</dbReference>
<keyword evidence="1" id="KW-0805">Transcription regulation</keyword>
<dbReference type="SUPFAM" id="SSF48498">
    <property type="entry name" value="Tetracyclin repressor-like, C-terminal domain"/>
    <property type="match status" value="1"/>
</dbReference>
<reference evidence="7" key="1">
    <citation type="journal article" date="2019" name="Int. J. Syst. Evol. Microbiol.">
        <title>The Global Catalogue of Microorganisms (GCM) 10K type strain sequencing project: providing services to taxonomists for standard genome sequencing and annotation.</title>
        <authorList>
            <consortium name="The Broad Institute Genomics Platform"/>
            <consortium name="The Broad Institute Genome Sequencing Center for Infectious Disease"/>
            <person name="Wu L."/>
            <person name="Ma J."/>
        </authorList>
    </citation>
    <scope>NUCLEOTIDE SEQUENCE [LARGE SCALE GENOMIC DNA]</scope>
    <source>
        <strain evidence="7">CCUG 59778</strain>
    </source>
</reference>
<evidence type="ECO:0000256" key="2">
    <source>
        <dbReference type="ARBA" id="ARBA00023125"/>
    </source>
</evidence>
<feature type="DNA-binding region" description="H-T-H motif" evidence="4">
    <location>
        <begin position="42"/>
        <end position="61"/>
    </location>
</feature>
<evidence type="ECO:0000256" key="3">
    <source>
        <dbReference type="ARBA" id="ARBA00023163"/>
    </source>
</evidence>
<sequence>MNSTEPAPRRGRPPKGASRLSRDAIVAATLAVIGGEGVAAVSMRTVAKVLGVDPKSLYNHVDGKEGLLDAVAERILGAIELPAPGGDTRDDLRRIAHAFRASAFAHPEAASLVLTRRLGSTAALAPTDAVLRVLAAAGFPPDRAVHVLRFLLAALTGALLREHQAAPDFGTEATAVDARRAVLDSAALPAVAAAADHLARFDRDAEFAFTVEAAIDAVMVQAGPAG</sequence>
<protein>
    <submittedName>
        <fullName evidence="6">TetR/AcrR family transcriptional regulator C-terminal domain-containing protein</fullName>
    </submittedName>
</protein>
<evidence type="ECO:0000313" key="7">
    <source>
        <dbReference type="Proteomes" id="UP001596157"/>
    </source>
</evidence>
<organism evidence="6 7">
    <name type="scientific">Actinokineospora guangxiensis</name>
    <dbReference type="NCBI Taxonomy" id="1490288"/>
    <lineage>
        <taxon>Bacteria</taxon>
        <taxon>Bacillati</taxon>
        <taxon>Actinomycetota</taxon>
        <taxon>Actinomycetes</taxon>
        <taxon>Pseudonocardiales</taxon>
        <taxon>Pseudonocardiaceae</taxon>
        <taxon>Actinokineospora</taxon>
    </lineage>
</organism>
<dbReference type="Gene3D" id="1.10.357.10">
    <property type="entry name" value="Tetracycline Repressor, domain 2"/>
    <property type="match status" value="1"/>
</dbReference>
<dbReference type="Pfam" id="PF00440">
    <property type="entry name" value="TetR_N"/>
    <property type="match status" value="1"/>
</dbReference>